<protein>
    <recommendedName>
        <fullName evidence="2">protein acetyllysine N-acetyltransferase</fullName>
        <ecNumber evidence="2">2.3.1.286</ecNumber>
    </recommendedName>
</protein>
<feature type="binding site" evidence="8">
    <location>
        <position position="159"/>
    </location>
    <ligand>
        <name>Zn(2+)</name>
        <dbReference type="ChEBI" id="CHEBI:29105"/>
    </ligand>
</feature>
<dbReference type="Gene3D" id="3.40.50.1220">
    <property type="entry name" value="TPP-binding domain"/>
    <property type="match status" value="1"/>
</dbReference>
<evidence type="ECO:0000256" key="4">
    <source>
        <dbReference type="ARBA" id="ARBA00022723"/>
    </source>
</evidence>
<dbReference type="GO" id="GO:0070403">
    <property type="term" value="F:NAD+ binding"/>
    <property type="evidence" value="ECO:0007669"/>
    <property type="project" value="InterPro"/>
</dbReference>
<dbReference type="GO" id="GO:0003714">
    <property type="term" value="F:transcription corepressor activity"/>
    <property type="evidence" value="ECO:0007669"/>
    <property type="project" value="TreeGrafter"/>
</dbReference>
<dbReference type="Proteomes" id="UP000789706">
    <property type="component" value="Unassembled WGS sequence"/>
</dbReference>
<comment type="similarity">
    <text evidence="7">Belongs to the sirtuin family. Class IV subfamily.</text>
</comment>
<keyword evidence="5 8" id="KW-0862">Zinc</keyword>
<evidence type="ECO:0000256" key="2">
    <source>
        <dbReference type="ARBA" id="ARBA00012928"/>
    </source>
</evidence>
<dbReference type="GO" id="GO:0046872">
    <property type="term" value="F:metal ion binding"/>
    <property type="evidence" value="ECO:0007669"/>
    <property type="project" value="UniProtKB-KW"/>
</dbReference>
<evidence type="ECO:0000256" key="1">
    <source>
        <dbReference type="ARBA" id="ARBA00006924"/>
    </source>
</evidence>
<comment type="caution">
    <text evidence="10">The sequence shown here is derived from an EMBL/GenBank/DDBJ whole genome shotgun (WGS) entry which is preliminary data.</text>
</comment>
<reference evidence="10" key="1">
    <citation type="submission" date="2021-06" db="EMBL/GenBank/DDBJ databases">
        <authorList>
            <person name="Kallberg Y."/>
            <person name="Tangrot J."/>
            <person name="Rosling A."/>
        </authorList>
    </citation>
    <scope>NUCLEOTIDE SEQUENCE</scope>
    <source>
        <strain evidence="10">AZ414A</strain>
    </source>
</reference>
<dbReference type="PROSITE" id="PS50305">
    <property type="entry name" value="SIRTUIN"/>
    <property type="match status" value="1"/>
</dbReference>
<sequence length="337" mass="38161">MTSSLGVPKKVTEYFDTPKELEEKIKRMAELVRKSQHIVYFTGAGMSTSAGIPDFRGPQGVWTLREKGIKATRPIVTEIQPTKGHMAIMKFFETEKMKYLISQNTDGLHVRSGIPITAISELHGNSNIEKCKNCERSFWRKFKVREAAGVNEHKTSRKCDYCGTNLEDTIVNFGEGLPERVLQEAYRQSGLSDLHIVLGSSLTVSPANELPQITVRNGKPLIIVNLQKTPLDNMATLRIFAKTDDVLMSLCKELGYDEIREINDIKKDPSFDQMIIMPNATRKLDVIKNNKVELMQWPNANLSESLKVRGFKLGISVEKQEVVELILRKCSNTIYWV</sequence>
<comment type="similarity">
    <text evidence="1">Belongs to the sirtuin family. Class I subfamily.</text>
</comment>
<dbReference type="OrthoDB" id="424302at2759"/>
<name>A0A9N8WA21_9GLOM</name>
<dbReference type="InterPro" id="IPR003000">
    <property type="entry name" value="Sirtuin"/>
</dbReference>
<accession>A0A9N8WA21</accession>
<dbReference type="Pfam" id="PF02146">
    <property type="entry name" value="SIR2"/>
    <property type="match status" value="1"/>
</dbReference>
<dbReference type="InterPro" id="IPR029035">
    <property type="entry name" value="DHS-like_NAD/FAD-binding_dom"/>
</dbReference>
<dbReference type="Gene3D" id="2.20.28.200">
    <property type="match status" value="1"/>
</dbReference>
<dbReference type="GO" id="GO:0017136">
    <property type="term" value="F:histone deacetylase activity, NAD-dependent"/>
    <property type="evidence" value="ECO:0007669"/>
    <property type="project" value="TreeGrafter"/>
</dbReference>
<feature type="binding site" evidence="8">
    <location>
        <position position="134"/>
    </location>
    <ligand>
        <name>Zn(2+)</name>
        <dbReference type="ChEBI" id="CHEBI:29105"/>
    </ligand>
</feature>
<evidence type="ECO:0000259" key="9">
    <source>
        <dbReference type="PROSITE" id="PS50305"/>
    </source>
</evidence>
<dbReference type="PANTHER" id="PTHR11085">
    <property type="entry name" value="NAD-DEPENDENT PROTEIN DEACYLASE SIRTUIN-5, MITOCHONDRIAL-RELATED"/>
    <property type="match status" value="1"/>
</dbReference>
<dbReference type="SUPFAM" id="SSF52467">
    <property type="entry name" value="DHS-like NAD/FAD-binding domain"/>
    <property type="match status" value="1"/>
</dbReference>
<feature type="binding site" evidence="8">
    <location>
        <position position="162"/>
    </location>
    <ligand>
        <name>Zn(2+)</name>
        <dbReference type="ChEBI" id="CHEBI:29105"/>
    </ligand>
</feature>
<keyword evidence="3" id="KW-0808">Transferase</keyword>
<keyword evidence="11" id="KW-1185">Reference proteome</keyword>
<dbReference type="AlphaFoldDB" id="A0A9N8WA21"/>
<evidence type="ECO:0000256" key="5">
    <source>
        <dbReference type="ARBA" id="ARBA00022833"/>
    </source>
</evidence>
<dbReference type="InterPro" id="IPR026590">
    <property type="entry name" value="Ssirtuin_cat_dom"/>
</dbReference>
<dbReference type="EMBL" id="CAJVPK010000217">
    <property type="protein sequence ID" value="CAG8476233.1"/>
    <property type="molecule type" value="Genomic_DNA"/>
</dbReference>
<keyword evidence="4 8" id="KW-0479">Metal-binding</keyword>
<dbReference type="InterPro" id="IPR050134">
    <property type="entry name" value="NAD-dep_sirtuin_deacylases"/>
</dbReference>
<evidence type="ECO:0000256" key="8">
    <source>
        <dbReference type="PROSITE-ProRule" id="PRU00236"/>
    </source>
</evidence>
<feature type="active site" description="Proton acceptor" evidence="8">
    <location>
        <position position="123"/>
    </location>
</feature>
<evidence type="ECO:0000313" key="10">
    <source>
        <dbReference type="EMBL" id="CAG8476233.1"/>
    </source>
</evidence>
<dbReference type="FunFam" id="3.40.50.1220:FF:000038">
    <property type="entry name" value="NAD-dependent protein deacetylase sirtuin-6 isoform X2"/>
    <property type="match status" value="1"/>
</dbReference>
<organism evidence="10 11">
    <name type="scientific">Diversispora eburnea</name>
    <dbReference type="NCBI Taxonomy" id="1213867"/>
    <lineage>
        <taxon>Eukaryota</taxon>
        <taxon>Fungi</taxon>
        <taxon>Fungi incertae sedis</taxon>
        <taxon>Mucoromycota</taxon>
        <taxon>Glomeromycotina</taxon>
        <taxon>Glomeromycetes</taxon>
        <taxon>Diversisporales</taxon>
        <taxon>Diversisporaceae</taxon>
        <taxon>Diversispora</taxon>
    </lineage>
</organism>
<gene>
    <name evidence="10" type="ORF">DEBURN_LOCUS3415</name>
</gene>
<dbReference type="GO" id="GO:0000122">
    <property type="term" value="P:negative regulation of transcription by RNA polymerase II"/>
    <property type="evidence" value="ECO:0007669"/>
    <property type="project" value="TreeGrafter"/>
</dbReference>
<dbReference type="PANTHER" id="PTHR11085:SF12">
    <property type="entry name" value="NAD-DEPENDENT PROTEIN DEACYLASE SIRTUIN-6"/>
    <property type="match status" value="1"/>
</dbReference>
<dbReference type="EC" id="2.3.1.286" evidence="2"/>
<dbReference type="GO" id="GO:0005634">
    <property type="term" value="C:nucleus"/>
    <property type="evidence" value="ECO:0007669"/>
    <property type="project" value="TreeGrafter"/>
</dbReference>
<keyword evidence="6" id="KW-0520">NAD</keyword>
<evidence type="ECO:0000256" key="3">
    <source>
        <dbReference type="ARBA" id="ARBA00022679"/>
    </source>
</evidence>
<feature type="binding site" evidence="8">
    <location>
        <position position="131"/>
    </location>
    <ligand>
        <name>Zn(2+)</name>
        <dbReference type="ChEBI" id="CHEBI:29105"/>
    </ligand>
</feature>
<evidence type="ECO:0000313" key="11">
    <source>
        <dbReference type="Proteomes" id="UP000789706"/>
    </source>
</evidence>
<feature type="domain" description="Deacetylase sirtuin-type" evidence="9">
    <location>
        <begin position="18"/>
        <end position="257"/>
    </location>
</feature>
<evidence type="ECO:0000256" key="7">
    <source>
        <dbReference type="ARBA" id="ARBA00038170"/>
    </source>
</evidence>
<proteinExistence type="inferred from homology"/>
<evidence type="ECO:0000256" key="6">
    <source>
        <dbReference type="ARBA" id="ARBA00023027"/>
    </source>
</evidence>